<feature type="compositionally biased region" description="Pro residues" evidence="5">
    <location>
        <begin position="47"/>
        <end position="68"/>
    </location>
</feature>
<feature type="region of interest" description="Disordered" evidence="5">
    <location>
        <begin position="231"/>
        <end position="264"/>
    </location>
</feature>
<dbReference type="Pfam" id="PF03110">
    <property type="entry name" value="SBP"/>
    <property type="match status" value="1"/>
</dbReference>
<dbReference type="RefSeq" id="XP_012568820.1">
    <property type="nucleotide sequence ID" value="XM_012713366.2"/>
</dbReference>
<evidence type="ECO:0000259" key="7">
    <source>
        <dbReference type="PROSITE" id="PS51141"/>
    </source>
</evidence>
<evidence type="ECO:0000313" key="8">
    <source>
        <dbReference type="Proteomes" id="UP000087171"/>
    </source>
</evidence>
<evidence type="ECO:0000256" key="5">
    <source>
        <dbReference type="SAM" id="MobiDB-lite"/>
    </source>
</evidence>
<dbReference type="PROSITE" id="PS51141">
    <property type="entry name" value="ZF_SBP"/>
    <property type="match status" value="1"/>
</dbReference>
<dbReference type="Proteomes" id="UP000087171">
    <property type="component" value="Chromosome Ca1"/>
</dbReference>
<dbReference type="GO" id="GO:0008270">
    <property type="term" value="F:zinc ion binding"/>
    <property type="evidence" value="ECO:0007669"/>
    <property type="project" value="UniProtKB-KW"/>
</dbReference>
<accession>A0A1S3DZC6</accession>
<feature type="domain" description="SBP-type" evidence="7">
    <location>
        <begin position="120"/>
        <end position="197"/>
    </location>
</feature>
<evidence type="ECO:0000256" key="1">
    <source>
        <dbReference type="ARBA" id="ARBA00022723"/>
    </source>
</evidence>
<dbReference type="PANTHER" id="PTHR31251">
    <property type="entry name" value="SQUAMOSA PROMOTER-BINDING-LIKE PROTEIN 4"/>
    <property type="match status" value="1"/>
</dbReference>
<dbReference type="OrthoDB" id="514967at2759"/>
<dbReference type="AlphaFoldDB" id="A0A1S3DZC6"/>
<feature type="compositionally biased region" description="Polar residues" evidence="5">
    <location>
        <begin position="251"/>
        <end position="262"/>
    </location>
</feature>
<keyword evidence="8" id="KW-1185">Reference proteome</keyword>
<organism evidence="8 9">
    <name type="scientific">Cicer arietinum</name>
    <name type="common">Chickpea</name>
    <name type="synonym">Garbanzo</name>
    <dbReference type="NCBI Taxonomy" id="3827"/>
    <lineage>
        <taxon>Eukaryota</taxon>
        <taxon>Viridiplantae</taxon>
        <taxon>Streptophyta</taxon>
        <taxon>Embryophyta</taxon>
        <taxon>Tracheophyta</taxon>
        <taxon>Spermatophyta</taxon>
        <taxon>Magnoliopsida</taxon>
        <taxon>eudicotyledons</taxon>
        <taxon>Gunneridae</taxon>
        <taxon>Pentapetalae</taxon>
        <taxon>rosids</taxon>
        <taxon>fabids</taxon>
        <taxon>Fabales</taxon>
        <taxon>Fabaceae</taxon>
        <taxon>Papilionoideae</taxon>
        <taxon>50 kb inversion clade</taxon>
        <taxon>NPAAA clade</taxon>
        <taxon>Hologalegina</taxon>
        <taxon>IRL clade</taxon>
        <taxon>Cicereae</taxon>
        <taxon>Cicer</taxon>
    </lineage>
</organism>
<dbReference type="PANTHER" id="PTHR31251:SF108">
    <property type="entry name" value="SQUAMOSA PROMOTER-BINDING-LIKE PROTEIN 7"/>
    <property type="match status" value="1"/>
</dbReference>
<keyword evidence="1" id="KW-0479">Metal-binding</keyword>
<evidence type="ECO:0000256" key="4">
    <source>
        <dbReference type="PROSITE-ProRule" id="PRU00470"/>
    </source>
</evidence>
<dbReference type="InterPro" id="IPR036893">
    <property type="entry name" value="SBP_sf"/>
</dbReference>
<evidence type="ECO:0000256" key="3">
    <source>
        <dbReference type="ARBA" id="ARBA00022833"/>
    </source>
</evidence>
<evidence type="ECO:0000313" key="9">
    <source>
        <dbReference type="RefSeq" id="XP_012568820.1"/>
    </source>
</evidence>
<keyword evidence="6" id="KW-0812">Transmembrane</keyword>
<keyword evidence="6" id="KW-0472">Membrane</keyword>
<dbReference type="InterPro" id="IPR044817">
    <property type="entry name" value="SBP-like"/>
</dbReference>
<dbReference type="Pfam" id="PF26102">
    <property type="entry name" value="Ig_SPL7"/>
    <property type="match status" value="1"/>
</dbReference>
<dbReference type="GeneID" id="101502900"/>
<dbReference type="STRING" id="3827.A0A1S3DZC6"/>
<keyword evidence="3" id="KW-0862">Zinc</keyword>
<evidence type="ECO:0000256" key="2">
    <source>
        <dbReference type="ARBA" id="ARBA00022771"/>
    </source>
</evidence>
<dbReference type="KEGG" id="cam:101502900"/>
<keyword evidence="2 4" id="KW-0863">Zinc-finger</keyword>
<dbReference type="SMR" id="A0A1S3DZC6"/>
<feature type="transmembrane region" description="Helical" evidence="6">
    <location>
        <begin position="743"/>
        <end position="761"/>
    </location>
</feature>
<feature type="compositionally biased region" description="Basic and acidic residues" evidence="5">
    <location>
        <begin position="236"/>
        <end position="249"/>
    </location>
</feature>
<dbReference type="InterPro" id="IPR004333">
    <property type="entry name" value="SBP_dom"/>
</dbReference>
<keyword evidence="6" id="KW-1133">Transmembrane helix</keyword>
<protein>
    <submittedName>
        <fullName evidence="9">Squamosa promoter-binding-like protein 7</fullName>
    </submittedName>
</protein>
<reference evidence="9" key="2">
    <citation type="submission" date="2025-08" db="UniProtKB">
        <authorList>
            <consortium name="RefSeq"/>
        </authorList>
    </citation>
    <scope>IDENTIFICATION</scope>
    <source>
        <tissue evidence="9">Etiolated seedlings</tissue>
    </source>
</reference>
<evidence type="ECO:0000256" key="6">
    <source>
        <dbReference type="SAM" id="Phobius"/>
    </source>
</evidence>
<dbReference type="GO" id="GO:0005634">
    <property type="term" value="C:nucleus"/>
    <property type="evidence" value="ECO:0007669"/>
    <property type="project" value="InterPro"/>
</dbReference>
<sequence>MESQSHSILPSMDPSEDLSSVWDLTYFLDFNLDEDTSLPLNLDDKIPPLPPTPNPNPPNTNPNPPNTIPNPQIRKRDPRLTCSNFLAGVVPCACPELDAQLEENGLPGKKRARTARASTSSRCQVTGCEVDISELKGYHRRHRVCLRCANAATVLLDGEAKRYCQQCGKFHVLSDFDKDKRSCRRKLERHNTRRRRKASDSTEVVDHELQIVTQNEDSNCDGEIGIDYSNLSSQNIDKRVSPDHEEEPSAIRSSSPETQNINSDSVVSVVASAETQVNVGKDVSNISKSPSYCDNRSDYSSMCQTGRISFKLYDWNPAEFPRRLRNQICQWLASMPMELEGYIRPGCTILTIFIAMPNIMWIGLLKDPMYYMHDLVAPRNLLWGRGSALIHLNDTIFSVMKDGSSVTEVEVNMQVPRLHYIHPTCFEAGKPMEFFACGSNLLQPKFRFLVSFYGKYLKCEYCVPSPHNWTEDNSSCAFDNQLYKICIPHTEENLMGPAFIEVENESGLSNFIPVLIGDKEICTEMKRLQKKLDVSLLYKQFRSAAGGSICSSCEAFVHTQTSSSLDLLLDIAWLLKNPASENFERVVSTSHIQRCCYLLDFLVCNDSTIMLGKILPNLIILTEIVKSNLSDVDTAQLLKCMGNARDAIYQKHHKGGGIVFHSKMEDCQSCSQDDMLSVVEVNSQGILSRADAELGYVRSLAFDEKNHSTPLLKRDIIMNVEELPNKCDHQYLTKGFLSSRPTIFVLVSIGVCLAVCVSVLHHGRVNELAVSIRRCLFNH</sequence>
<feature type="region of interest" description="Disordered" evidence="5">
    <location>
        <begin position="39"/>
        <end position="74"/>
    </location>
</feature>
<proteinExistence type="predicted"/>
<dbReference type="Gene3D" id="4.10.1100.10">
    <property type="entry name" value="Transcription factor, SBP-box domain"/>
    <property type="match status" value="1"/>
</dbReference>
<gene>
    <name evidence="9" type="primary">LOC101502900</name>
</gene>
<dbReference type="GO" id="GO:0003677">
    <property type="term" value="F:DNA binding"/>
    <property type="evidence" value="ECO:0007669"/>
    <property type="project" value="InterPro"/>
</dbReference>
<dbReference type="SUPFAM" id="SSF103612">
    <property type="entry name" value="SBT domain"/>
    <property type="match status" value="1"/>
</dbReference>
<name>A0A1S3DZC6_CICAR</name>
<reference evidence="8" key="1">
    <citation type="journal article" date="2013" name="Nat. Biotechnol.">
        <title>Draft genome sequence of chickpea (Cicer arietinum) provides a resource for trait improvement.</title>
        <authorList>
            <person name="Varshney R.K."/>
            <person name="Song C."/>
            <person name="Saxena R.K."/>
            <person name="Azam S."/>
            <person name="Yu S."/>
            <person name="Sharpe A.G."/>
            <person name="Cannon S."/>
            <person name="Baek J."/>
            <person name="Rosen B.D."/>
            <person name="Tar'an B."/>
            <person name="Millan T."/>
            <person name="Zhang X."/>
            <person name="Ramsay L.D."/>
            <person name="Iwata A."/>
            <person name="Wang Y."/>
            <person name="Nelson W."/>
            <person name="Farmer A.D."/>
            <person name="Gaur P.M."/>
            <person name="Soderlund C."/>
            <person name="Penmetsa R.V."/>
            <person name="Xu C."/>
            <person name="Bharti A.K."/>
            <person name="He W."/>
            <person name="Winter P."/>
            <person name="Zhao S."/>
            <person name="Hane J.K."/>
            <person name="Carrasquilla-Garcia N."/>
            <person name="Condie J.A."/>
            <person name="Upadhyaya H.D."/>
            <person name="Luo M.C."/>
            <person name="Thudi M."/>
            <person name="Gowda C.L."/>
            <person name="Singh N.P."/>
            <person name="Lichtenzveig J."/>
            <person name="Gali K.K."/>
            <person name="Rubio J."/>
            <person name="Nadarajan N."/>
            <person name="Dolezel J."/>
            <person name="Bansal K.C."/>
            <person name="Xu X."/>
            <person name="Edwards D."/>
            <person name="Zhang G."/>
            <person name="Kahl G."/>
            <person name="Gil J."/>
            <person name="Singh K.B."/>
            <person name="Datta S.K."/>
            <person name="Jackson S.A."/>
            <person name="Wang J."/>
            <person name="Cook D.R."/>
        </authorList>
    </citation>
    <scope>NUCLEOTIDE SEQUENCE [LARGE SCALE GENOMIC DNA]</scope>
    <source>
        <strain evidence="8">cv. CDC Frontier</strain>
    </source>
</reference>